<evidence type="ECO:0000313" key="2">
    <source>
        <dbReference type="Proteomes" id="UP000815325"/>
    </source>
</evidence>
<accession>A0ABQ7H436</accession>
<proteinExistence type="predicted"/>
<gene>
    <name evidence="1" type="ORF">DUNSADRAFT_12075</name>
</gene>
<comment type="caution">
    <text evidence="1">The sequence shown here is derived from an EMBL/GenBank/DDBJ whole genome shotgun (WGS) entry which is preliminary data.</text>
</comment>
<dbReference type="EMBL" id="MU069481">
    <property type="protein sequence ID" value="KAF5841619.1"/>
    <property type="molecule type" value="Genomic_DNA"/>
</dbReference>
<evidence type="ECO:0000313" key="1">
    <source>
        <dbReference type="EMBL" id="KAF5841619.1"/>
    </source>
</evidence>
<dbReference type="Proteomes" id="UP000815325">
    <property type="component" value="Unassembled WGS sequence"/>
</dbReference>
<organism evidence="1 2">
    <name type="scientific">Dunaliella salina</name>
    <name type="common">Green alga</name>
    <name type="synonym">Protococcus salinus</name>
    <dbReference type="NCBI Taxonomy" id="3046"/>
    <lineage>
        <taxon>Eukaryota</taxon>
        <taxon>Viridiplantae</taxon>
        <taxon>Chlorophyta</taxon>
        <taxon>core chlorophytes</taxon>
        <taxon>Chlorophyceae</taxon>
        <taxon>CS clade</taxon>
        <taxon>Chlamydomonadales</taxon>
        <taxon>Dunaliellaceae</taxon>
        <taxon>Dunaliella</taxon>
    </lineage>
</organism>
<name>A0ABQ7H436_DUNSA</name>
<sequence>MSGVVPEPGPKAIYATPDFVKWGQGASRNFGFLKHLGVGLTLGLTAGLTWKTWHWNSKRQIAEYYADLAKKEASEELERQAAIKAKFAELEAELLS</sequence>
<protein>
    <submittedName>
        <fullName evidence="1">Cytochrome c oxidase 11 kd subunit</fullName>
    </submittedName>
</protein>
<keyword evidence="2" id="KW-1185">Reference proteome</keyword>
<reference evidence="1" key="1">
    <citation type="submission" date="2017-08" db="EMBL/GenBank/DDBJ databases">
        <authorList>
            <person name="Polle J.E."/>
            <person name="Barry K."/>
            <person name="Cushman J."/>
            <person name="Schmutz J."/>
            <person name="Tran D."/>
            <person name="Hathwaick L.T."/>
            <person name="Yim W.C."/>
            <person name="Jenkins J."/>
            <person name="Mckie-Krisberg Z.M."/>
            <person name="Prochnik S."/>
            <person name="Lindquist E."/>
            <person name="Dockter R.B."/>
            <person name="Adam C."/>
            <person name="Molina H."/>
            <person name="Bunkerborg J."/>
            <person name="Jin E."/>
            <person name="Buchheim M."/>
            <person name="Magnuson J."/>
        </authorList>
    </citation>
    <scope>NUCLEOTIDE SEQUENCE</scope>
    <source>
        <strain evidence="1">CCAP 19/18</strain>
    </source>
</reference>